<accession>A0ACC0U3V5</accession>
<keyword evidence="2" id="KW-1185">Reference proteome</keyword>
<evidence type="ECO:0000313" key="2">
    <source>
        <dbReference type="Proteomes" id="UP001207468"/>
    </source>
</evidence>
<sequence>MPNARFGPCVCDGGGSGRRSDVDGIEVIDIDVDVDVVRGGRDSRAGGTAEDTVGEAPPSAGGGRGVGAGAGTEWWIVVVVVVADERCPAGGRCPGFGVFVRLDVGFCVGPGPDAVSGRSAVGAERMGVGEGGAARFWERPALPLEERGGGERGRCVLWARVDTGERRGRRPGPVDGASTLASASDASARMSTSPASPSRSAAAAAPAAAACAVEPGCSNDDGSSIMGRLEKCTQPRRVLLPSRTRFVWSPSSSVALARNDDDRPLPFVKLEGDDKDEEVEEDGVRSRPFPFATSANSRARFIRFREFSSTRADARPSMSRNWDASAAGTGTGTGTARTPSAFWERLFCRKRAGRLRDRAEERVRAAGGRKGSEVVLEEGSADAGSSKSNLNGFGGAVLRVKRWIGGGVCVCATHEDEGRMMQP</sequence>
<gene>
    <name evidence="1" type="ORF">F5148DRAFT_235761</name>
</gene>
<evidence type="ECO:0000313" key="1">
    <source>
        <dbReference type="EMBL" id="KAI9462027.1"/>
    </source>
</evidence>
<comment type="caution">
    <text evidence="1">The sequence shown here is derived from an EMBL/GenBank/DDBJ whole genome shotgun (WGS) entry which is preliminary data.</text>
</comment>
<dbReference type="Proteomes" id="UP001207468">
    <property type="component" value="Unassembled WGS sequence"/>
</dbReference>
<dbReference type="EMBL" id="JAGFNK010000171">
    <property type="protein sequence ID" value="KAI9462027.1"/>
    <property type="molecule type" value="Genomic_DNA"/>
</dbReference>
<reference evidence="1" key="1">
    <citation type="submission" date="2021-03" db="EMBL/GenBank/DDBJ databases">
        <title>Evolutionary priming and transition to the ectomycorrhizal habit in an iconic lineage of mushroom-forming fungi: is preadaptation a requirement?</title>
        <authorList>
            <consortium name="DOE Joint Genome Institute"/>
            <person name="Looney B.P."/>
            <person name="Miyauchi S."/>
            <person name="Morin E."/>
            <person name="Drula E."/>
            <person name="Courty P.E."/>
            <person name="Chicoki N."/>
            <person name="Fauchery L."/>
            <person name="Kohler A."/>
            <person name="Kuo A."/>
            <person name="LaButti K."/>
            <person name="Pangilinan J."/>
            <person name="Lipzen A."/>
            <person name="Riley R."/>
            <person name="Andreopoulos W."/>
            <person name="He G."/>
            <person name="Johnson J."/>
            <person name="Barry K.W."/>
            <person name="Grigoriev I.V."/>
            <person name="Nagy L."/>
            <person name="Hibbett D."/>
            <person name="Henrissat B."/>
            <person name="Matheny P.B."/>
            <person name="Labbe J."/>
            <person name="Martin A.F."/>
        </authorList>
    </citation>
    <scope>NUCLEOTIDE SEQUENCE</scope>
    <source>
        <strain evidence="1">BPL698</strain>
    </source>
</reference>
<name>A0ACC0U3V5_9AGAM</name>
<protein>
    <submittedName>
        <fullName evidence="1">Uncharacterized protein</fullName>
    </submittedName>
</protein>
<proteinExistence type="predicted"/>
<organism evidence="1 2">
    <name type="scientific">Russula earlei</name>
    <dbReference type="NCBI Taxonomy" id="71964"/>
    <lineage>
        <taxon>Eukaryota</taxon>
        <taxon>Fungi</taxon>
        <taxon>Dikarya</taxon>
        <taxon>Basidiomycota</taxon>
        <taxon>Agaricomycotina</taxon>
        <taxon>Agaricomycetes</taxon>
        <taxon>Russulales</taxon>
        <taxon>Russulaceae</taxon>
        <taxon>Russula</taxon>
    </lineage>
</organism>